<evidence type="ECO:0000256" key="1">
    <source>
        <dbReference type="SAM" id="Phobius"/>
    </source>
</evidence>
<dbReference type="InterPro" id="IPR055757">
    <property type="entry name" value="DUF7333"/>
</dbReference>
<name>A0ABU2FM53_9EURY</name>
<keyword evidence="3" id="KW-1185">Reference proteome</keyword>
<dbReference type="Proteomes" id="UP001268864">
    <property type="component" value="Unassembled WGS sequence"/>
</dbReference>
<keyword evidence="1" id="KW-1133">Transmembrane helix</keyword>
<dbReference type="Pfam" id="PF24020">
    <property type="entry name" value="DUF7333"/>
    <property type="match status" value="1"/>
</dbReference>
<dbReference type="RefSeq" id="WP_310899094.1">
    <property type="nucleotide sequence ID" value="NZ_JAMQOS010000001.1"/>
</dbReference>
<accession>A0ABU2FM53</accession>
<keyword evidence="1" id="KW-0812">Transmembrane</keyword>
<protein>
    <recommendedName>
        <fullName evidence="4">Transporter</fullName>
    </recommendedName>
</protein>
<gene>
    <name evidence="2" type="ORF">NDI86_03915</name>
</gene>
<dbReference type="EMBL" id="JAMQOS010000001">
    <property type="protein sequence ID" value="MDS0281256.1"/>
    <property type="molecule type" value="Genomic_DNA"/>
</dbReference>
<keyword evidence="1" id="KW-0472">Membrane</keyword>
<evidence type="ECO:0000313" key="2">
    <source>
        <dbReference type="EMBL" id="MDS0281256.1"/>
    </source>
</evidence>
<proteinExistence type="predicted"/>
<feature type="transmembrane region" description="Helical" evidence="1">
    <location>
        <begin position="30"/>
        <end position="52"/>
    </location>
</feature>
<evidence type="ECO:0008006" key="4">
    <source>
        <dbReference type="Google" id="ProtNLM"/>
    </source>
</evidence>
<organism evidence="2 3">
    <name type="scientific">Haloarcula onubensis</name>
    <dbReference type="NCBI Taxonomy" id="2950539"/>
    <lineage>
        <taxon>Archaea</taxon>
        <taxon>Methanobacteriati</taxon>
        <taxon>Methanobacteriota</taxon>
        <taxon>Stenosarchaea group</taxon>
        <taxon>Halobacteria</taxon>
        <taxon>Halobacteriales</taxon>
        <taxon>Haloarculaceae</taxon>
        <taxon>Haloarcula</taxon>
    </lineage>
</organism>
<sequence length="61" mass="6395">MELDALKTAGTFLVLFGVLAAGTIMSPMQTSTVMMVLGGLLVFGVVTLLLGVKHGEYRASH</sequence>
<reference evidence="2 3" key="1">
    <citation type="submission" date="2022-06" db="EMBL/GenBank/DDBJ databases">
        <title>Halomicroarcula sp. a new haloarchaeum isolate from saline soil.</title>
        <authorList>
            <person name="Strakova D."/>
            <person name="Galisteo C."/>
            <person name="Sanchez-Porro C."/>
            <person name="Ventosa A."/>
        </authorList>
    </citation>
    <scope>NUCLEOTIDE SEQUENCE [LARGE SCALE GENOMIC DNA]</scope>
    <source>
        <strain evidence="2 3">S3CR25-11</strain>
    </source>
</reference>
<evidence type="ECO:0000313" key="3">
    <source>
        <dbReference type="Proteomes" id="UP001268864"/>
    </source>
</evidence>
<comment type="caution">
    <text evidence="2">The sequence shown here is derived from an EMBL/GenBank/DDBJ whole genome shotgun (WGS) entry which is preliminary data.</text>
</comment>